<protein>
    <submittedName>
        <fullName evidence="3">Hydroxypyruvate reductase</fullName>
    </submittedName>
</protein>
<dbReference type="InterPro" id="IPR039760">
    <property type="entry name" value="MOFRL_protein"/>
</dbReference>
<comment type="caution">
    <text evidence="3">The sequence shown here is derived from an EMBL/GenBank/DDBJ whole genome shotgun (WGS) entry which is preliminary data.</text>
</comment>
<organism evidence="3 6">
    <name type="scientific">Allgaiera indica</name>
    <dbReference type="NCBI Taxonomy" id="765699"/>
    <lineage>
        <taxon>Bacteria</taxon>
        <taxon>Pseudomonadati</taxon>
        <taxon>Pseudomonadota</taxon>
        <taxon>Alphaproteobacteria</taxon>
        <taxon>Rhodobacterales</taxon>
        <taxon>Paracoccaceae</taxon>
        <taxon>Allgaiera</taxon>
    </lineage>
</organism>
<reference evidence="4 5" key="2">
    <citation type="submission" date="2016-10" db="EMBL/GenBank/DDBJ databases">
        <authorList>
            <person name="Varghese N."/>
            <person name="Submissions S."/>
        </authorList>
    </citation>
    <scope>NUCLEOTIDE SEQUENCE [LARGE SCALE GENOMIC DNA]</scope>
    <source>
        <strain evidence="4 5">DSM 24802</strain>
    </source>
</reference>
<reference evidence="3" key="1">
    <citation type="journal article" date="2014" name="Int. J. Syst. Evol. Microbiol.">
        <title>Complete genome sequence of Corynebacterium casei LMG S-19264T (=DSM 44701T), isolated from a smear-ripened cheese.</title>
        <authorList>
            <consortium name="US DOE Joint Genome Institute (JGI-PGF)"/>
            <person name="Walter F."/>
            <person name="Albersmeier A."/>
            <person name="Kalinowski J."/>
            <person name="Ruckert C."/>
        </authorList>
    </citation>
    <scope>NUCLEOTIDE SEQUENCE</scope>
    <source>
        <strain evidence="3">CGMCC 1.10859</strain>
    </source>
</reference>
<dbReference type="PANTHER" id="PTHR12227">
    <property type="entry name" value="GLYCERATE KINASE"/>
    <property type="match status" value="1"/>
</dbReference>
<dbReference type="Proteomes" id="UP000199541">
    <property type="component" value="Unassembled WGS sequence"/>
</dbReference>
<evidence type="ECO:0000313" key="4">
    <source>
        <dbReference type="EMBL" id="SDX24860.1"/>
    </source>
</evidence>
<evidence type="ECO:0000259" key="1">
    <source>
        <dbReference type="Pfam" id="PF05161"/>
    </source>
</evidence>
<dbReference type="GO" id="GO:0008887">
    <property type="term" value="F:glycerate kinase activity"/>
    <property type="evidence" value="ECO:0007669"/>
    <property type="project" value="InterPro"/>
</dbReference>
<dbReference type="InterPro" id="IPR038614">
    <property type="entry name" value="GK_N_sf"/>
</dbReference>
<feature type="domain" description="MOFRL-associated" evidence="2">
    <location>
        <begin position="26"/>
        <end position="251"/>
    </location>
</feature>
<feature type="domain" description="MOFRL" evidence="1">
    <location>
        <begin position="311"/>
        <end position="417"/>
    </location>
</feature>
<dbReference type="AlphaFoldDB" id="A0AAN4USX8"/>
<dbReference type="EMBL" id="BNAB01000012">
    <property type="protein sequence ID" value="GHE03408.1"/>
    <property type="molecule type" value="Genomic_DNA"/>
</dbReference>
<evidence type="ECO:0000313" key="3">
    <source>
        <dbReference type="EMBL" id="GHE03408.1"/>
    </source>
</evidence>
<evidence type="ECO:0000313" key="6">
    <source>
        <dbReference type="Proteomes" id="UP000634647"/>
    </source>
</evidence>
<dbReference type="InterPro" id="IPR037035">
    <property type="entry name" value="GK-like_C_sf"/>
</dbReference>
<accession>A0AAN4USX8</accession>
<gene>
    <name evidence="3" type="ORF">GCM10008024_26590</name>
    <name evidence="4" type="ORF">SAMN05444006_11298</name>
</gene>
<proteinExistence type="predicted"/>
<evidence type="ECO:0000313" key="5">
    <source>
        <dbReference type="Proteomes" id="UP000199541"/>
    </source>
</evidence>
<dbReference type="Pfam" id="PF13660">
    <property type="entry name" value="DUF4147"/>
    <property type="match status" value="1"/>
</dbReference>
<evidence type="ECO:0000259" key="2">
    <source>
        <dbReference type="Pfam" id="PF13660"/>
    </source>
</evidence>
<dbReference type="InterPro" id="IPR007835">
    <property type="entry name" value="MOFRL"/>
</dbReference>
<dbReference type="SUPFAM" id="SSF82544">
    <property type="entry name" value="GckA/TtuD-like"/>
    <property type="match status" value="1"/>
</dbReference>
<dbReference type="Pfam" id="PF05161">
    <property type="entry name" value="MOFRL"/>
    <property type="match status" value="1"/>
</dbReference>
<dbReference type="Gene3D" id="3.40.1480.10">
    <property type="entry name" value="MOFRL domain"/>
    <property type="match status" value="1"/>
</dbReference>
<reference evidence="3" key="3">
    <citation type="submission" date="2023-06" db="EMBL/GenBank/DDBJ databases">
        <authorList>
            <person name="Sun Q."/>
            <person name="Zhou Y."/>
        </authorList>
    </citation>
    <scope>NUCLEOTIDE SEQUENCE</scope>
    <source>
        <strain evidence="3">CGMCC 1.10859</strain>
    </source>
</reference>
<keyword evidence="5" id="KW-1185">Reference proteome</keyword>
<dbReference type="EMBL" id="FNOB01000012">
    <property type="protein sequence ID" value="SDX24860.1"/>
    <property type="molecule type" value="Genomic_DNA"/>
</dbReference>
<sequence>MALDGARAGRQVGAMMDATRSPRDTARQLFMAGVAAADPSGAVRRALQEAPVAAPPGGRLAVIAVGKAALGMARAAMAVARPDSVLVVTNYENAADLPGAEVLAAGHPVPDAQGEAAARRVEALLGQLGPRDRVLALISGGGSALLPAPVQGLTLEDKAQVNRLLLASGAEITEMNLVRQQLSRLKGGGLLRAAAPAGVTALILSDVIGDDLRVIASGPTVAPIGTRAEALAALRARGVWDDLPESVRAHLTAPAAQLDLPEADNRLIGSNPRSVAAMASAAPEAGVIEAPLVGDVAEAAARIASLGPGTWLMGGETTVVLRGTGRGGRNQELALRVALLARDRGWAPGWVFLSGGTDGRDGPTDAAGGIVDAGTLGRIRGAGLDPEALLARNDSHAALQAAGDLLITGATGTNVADLQVLIRP</sequence>
<dbReference type="Gene3D" id="3.40.50.10180">
    <property type="entry name" value="Glycerate kinase, MOFRL-like N-terminal domain"/>
    <property type="match status" value="1"/>
</dbReference>
<dbReference type="PANTHER" id="PTHR12227:SF0">
    <property type="entry name" value="GLYCERATE KINASE"/>
    <property type="match status" value="1"/>
</dbReference>
<dbReference type="GO" id="GO:0005737">
    <property type="term" value="C:cytoplasm"/>
    <property type="evidence" value="ECO:0007669"/>
    <property type="project" value="TreeGrafter"/>
</dbReference>
<dbReference type="Proteomes" id="UP000634647">
    <property type="component" value="Unassembled WGS sequence"/>
</dbReference>
<dbReference type="InterPro" id="IPR025286">
    <property type="entry name" value="MOFRL_assoc_dom"/>
</dbReference>
<name>A0AAN4USX8_9RHOB</name>